<comment type="caution">
    <text evidence="1">The sequence shown here is derived from an EMBL/GenBank/DDBJ whole genome shotgun (WGS) entry which is preliminary data.</text>
</comment>
<accession>A0ABR3ZYC7</accession>
<proteinExistence type="predicted"/>
<protein>
    <recommendedName>
        <fullName evidence="3">BED-type domain-containing protein</fullName>
    </recommendedName>
</protein>
<evidence type="ECO:0000313" key="2">
    <source>
        <dbReference type="Proteomes" id="UP001590950"/>
    </source>
</evidence>
<reference evidence="1 2" key="1">
    <citation type="submission" date="2024-09" db="EMBL/GenBank/DDBJ databases">
        <title>Rethinking Asexuality: The Enigmatic Case of Functional Sexual Genes in Lepraria (Stereocaulaceae).</title>
        <authorList>
            <person name="Doellman M."/>
            <person name="Sun Y."/>
            <person name="Barcenas-Pena A."/>
            <person name="Lumbsch H.T."/>
            <person name="Grewe F."/>
        </authorList>
    </citation>
    <scope>NUCLEOTIDE SEQUENCE [LARGE SCALE GENOMIC DNA]</scope>
    <source>
        <strain evidence="1 2">Mercado 3170</strain>
    </source>
</reference>
<dbReference type="Proteomes" id="UP001590950">
    <property type="component" value="Unassembled WGS sequence"/>
</dbReference>
<name>A0ABR3ZYC7_9LECA</name>
<organism evidence="1 2">
    <name type="scientific">Stereocaulon virgatum</name>
    <dbReference type="NCBI Taxonomy" id="373712"/>
    <lineage>
        <taxon>Eukaryota</taxon>
        <taxon>Fungi</taxon>
        <taxon>Dikarya</taxon>
        <taxon>Ascomycota</taxon>
        <taxon>Pezizomycotina</taxon>
        <taxon>Lecanoromycetes</taxon>
        <taxon>OSLEUM clade</taxon>
        <taxon>Lecanoromycetidae</taxon>
        <taxon>Lecanorales</taxon>
        <taxon>Lecanorineae</taxon>
        <taxon>Stereocaulaceae</taxon>
        <taxon>Stereocaulon</taxon>
    </lineage>
</organism>
<gene>
    <name evidence="1" type="ORF">N7G274_009495</name>
</gene>
<evidence type="ECO:0008006" key="3">
    <source>
        <dbReference type="Google" id="ProtNLM"/>
    </source>
</evidence>
<keyword evidence="2" id="KW-1185">Reference proteome</keyword>
<dbReference type="EMBL" id="JBEFKJ010000037">
    <property type="protein sequence ID" value="KAL2037770.1"/>
    <property type="molecule type" value="Genomic_DNA"/>
</dbReference>
<sequence length="101" mass="11304">MPRDKSLAWAHFEKVGQGLYKQDQVKCKYCRRQSAGQAGKVDAHLKRCTEYAIQLSHEKNGGLPAGPIESYTHRISPGEQARLDKKLALALFAGRPTIRNI</sequence>
<evidence type="ECO:0000313" key="1">
    <source>
        <dbReference type="EMBL" id="KAL2037770.1"/>
    </source>
</evidence>